<evidence type="ECO:0000313" key="1">
    <source>
        <dbReference type="EMBL" id="QBX82753.1"/>
    </source>
</evidence>
<accession>A0ABX5T9P8</accession>
<dbReference type="EMBL" id="CP038469">
    <property type="protein sequence ID" value="QBX82753.1"/>
    <property type="molecule type" value="Genomic_DNA"/>
</dbReference>
<sequence>MQTTIKIPEVLIGEIIRYALRTLSLAPTCADAQVFFRLCFRIPFTCRAHPPTRIICHHSSLYNRWYRELRCY</sequence>
<proteinExistence type="predicted"/>
<reference evidence="1 2" key="1">
    <citation type="submission" date="2019-03" db="EMBL/GenBank/DDBJ databases">
        <title>Complete genome sequence of Citrobacter sp. SNU WT2 isolated from diseased rainbow trout.</title>
        <authorList>
            <person name="Oh W.T."/>
            <person name="Park S.C."/>
        </authorList>
    </citation>
    <scope>NUCLEOTIDE SEQUENCE [LARGE SCALE GENOMIC DNA]</scope>
    <source>
        <strain evidence="1 2">SNU WT2</strain>
    </source>
</reference>
<gene>
    <name evidence="1" type="ORF">E4Z61_21285</name>
</gene>
<evidence type="ECO:0000313" key="2">
    <source>
        <dbReference type="Proteomes" id="UP000296284"/>
    </source>
</evidence>
<organism evidence="1 2">
    <name type="scientific">Citrobacter tructae</name>
    <dbReference type="NCBI Taxonomy" id="2562449"/>
    <lineage>
        <taxon>Bacteria</taxon>
        <taxon>Pseudomonadati</taxon>
        <taxon>Pseudomonadota</taxon>
        <taxon>Gammaproteobacteria</taxon>
        <taxon>Enterobacterales</taxon>
        <taxon>Enterobacteriaceae</taxon>
        <taxon>Citrobacter</taxon>
    </lineage>
</organism>
<keyword evidence="2" id="KW-1185">Reference proteome</keyword>
<dbReference type="Proteomes" id="UP000296284">
    <property type="component" value="Chromosome"/>
</dbReference>
<name>A0ABX5T9P8_9ENTR</name>
<protein>
    <submittedName>
        <fullName evidence="1">Uncharacterized protein</fullName>
    </submittedName>
</protein>